<evidence type="ECO:0000313" key="7">
    <source>
        <dbReference type="EMBL" id="QBI21432.1"/>
    </source>
</evidence>
<dbReference type="GO" id="GO:0005524">
    <property type="term" value="F:ATP binding"/>
    <property type="evidence" value="ECO:0007669"/>
    <property type="project" value="UniProtKB-KW"/>
</dbReference>
<dbReference type="GO" id="GO:0016887">
    <property type="term" value="F:ATP hydrolysis activity"/>
    <property type="evidence" value="ECO:0007669"/>
    <property type="project" value="InterPro"/>
</dbReference>
<evidence type="ECO:0000259" key="6">
    <source>
        <dbReference type="PROSITE" id="PS50893"/>
    </source>
</evidence>
<proteinExistence type="inferred from homology"/>
<dbReference type="InterPro" id="IPR003439">
    <property type="entry name" value="ABC_transporter-like_ATP-bd"/>
</dbReference>
<evidence type="ECO:0000313" key="8">
    <source>
        <dbReference type="Proteomes" id="UP000291469"/>
    </source>
</evidence>
<keyword evidence="2" id="KW-0813">Transport</keyword>
<gene>
    <name evidence="7" type="ORF">ER308_18900</name>
</gene>
<dbReference type="OrthoDB" id="9776369at2"/>
<keyword evidence="3" id="KW-0547">Nucleotide-binding</keyword>
<accession>A0A411YJR4</accession>
<evidence type="ECO:0000256" key="4">
    <source>
        <dbReference type="ARBA" id="ARBA00022840"/>
    </source>
</evidence>
<dbReference type="InterPro" id="IPR003593">
    <property type="entry name" value="AAA+_ATPase"/>
</dbReference>
<dbReference type="EMBL" id="CP036402">
    <property type="protein sequence ID" value="QBI21432.1"/>
    <property type="molecule type" value="Genomic_DNA"/>
</dbReference>
<dbReference type="InterPro" id="IPR052156">
    <property type="entry name" value="BCAA_Transport_ATP-bd_LivF"/>
</dbReference>
<name>A0A411YJR4_9ACTN</name>
<protein>
    <submittedName>
        <fullName evidence="7">ABC transporter ATP-binding protein</fullName>
    </submittedName>
</protein>
<dbReference type="Gene3D" id="3.40.50.300">
    <property type="entry name" value="P-loop containing nucleotide triphosphate hydrolases"/>
    <property type="match status" value="1"/>
</dbReference>
<dbReference type="KEGG" id="erz:ER308_18900"/>
<dbReference type="PROSITE" id="PS00211">
    <property type="entry name" value="ABC_TRANSPORTER_1"/>
    <property type="match status" value="1"/>
</dbReference>
<evidence type="ECO:0000256" key="5">
    <source>
        <dbReference type="ARBA" id="ARBA00022970"/>
    </source>
</evidence>
<organism evidence="7 8">
    <name type="scientific">Egibacter rhizosphaerae</name>
    <dbReference type="NCBI Taxonomy" id="1670831"/>
    <lineage>
        <taxon>Bacteria</taxon>
        <taxon>Bacillati</taxon>
        <taxon>Actinomycetota</taxon>
        <taxon>Nitriliruptoria</taxon>
        <taxon>Egibacterales</taxon>
        <taxon>Egibacteraceae</taxon>
        <taxon>Egibacter</taxon>
    </lineage>
</organism>
<dbReference type="PROSITE" id="PS50893">
    <property type="entry name" value="ABC_TRANSPORTER_2"/>
    <property type="match status" value="1"/>
</dbReference>
<dbReference type="GO" id="GO:0015807">
    <property type="term" value="P:L-amino acid transport"/>
    <property type="evidence" value="ECO:0007669"/>
    <property type="project" value="TreeGrafter"/>
</dbReference>
<dbReference type="RefSeq" id="WP_131156424.1">
    <property type="nucleotide sequence ID" value="NZ_CP036402.1"/>
</dbReference>
<keyword evidence="5" id="KW-0029">Amino-acid transport</keyword>
<dbReference type="GO" id="GO:0015658">
    <property type="term" value="F:branched-chain amino acid transmembrane transporter activity"/>
    <property type="evidence" value="ECO:0007669"/>
    <property type="project" value="TreeGrafter"/>
</dbReference>
<dbReference type="PANTHER" id="PTHR43820">
    <property type="entry name" value="HIGH-AFFINITY BRANCHED-CHAIN AMINO ACID TRANSPORT ATP-BINDING PROTEIN LIVF"/>
    <property type="match status" value="1"/>
</dbReference>
<dbReference type="SUPFAM" id="SSF52540">
    <property type="entry name" value="P-loop containing nucleoside triphosphate hydrolases"/>
    <property type="match status" value="1"/>
</dbReference>
<dbReference type="SMART" id="SM00382">
    <property type="entry name" value="AAA"/>
    <property type="match status" value="1"/>
</dbReference>
<comment type="similarity">
    <text evidence="1">Belongs to the ABC transporter superfamily.</text>
</comment>
<dbReference type="InterPro" id="IPR027417">
    <property type="entry name" value="P-loop_NTPase"/>
</dbReference>
<dbReference type="Proteomes" id="UP000291469">
    <property type="component" value="Chromosome"/>
</dbReference>
<sequence>MPETDVTTATSEDSAVTRFVVEGLNVYYGQVHILQDVTFRVYDEPVAMVGRNGMGKTTLAKTIVGLLSPESGSIRFEGKELARQPPYKVVRSGIGYVPQGRRIFPTLSVHEHLRMVGAPAGARWTAEAVYELFPRLADRRNQGASNLSGGEQQMLAIARALLTQPRLLVMDEPSEGLAPAIVDLLAQTLRDLATEGQQTFVIEQNLRFASELSDHLLVMVNGRVATEVAASDLLTDPELQSRYLGVG</sequence>
<feature type="domain" description="ABC transporter" evidence="6">
    <location>
        <begin position="19"/>
        <end position="246"/>
    </location>
</feature>
<dbReference type="AlphaFoldDB" id="A0A411YJR4"/>
<reference evidence="7 8" key="1">
    <citation type="submission" date="2019-01" db="EMBL/GenBank/DDBJ databases">
        <title>Egibacter rhizosphaerae EGI 80759T.</title>
        <authorList>
            <person name="Chen D.-D."/>
            <person name="Tian Y."/>
            <person name="Jiao J.-Y."/>
            <person name="Zhang X.-T."/>
            <person name="Zhang Y.-G."/>
            <person name="Zhang Y."/>
            <person name="Xiao M."/>
            <person name="Shu W.-S."/>
            <person name="Li W.-J."/>
        </authorList>
    </citation>
    <scope>NUCLEOTIDE SEQUENCE [LARGE SCALE GENOMIC DNA]</scope>
    <source>
        <strain evidence="7 8">EGI 80759</strain>
    </source>
</reference>
<keyword evidence="4 7" id="KW-0067">ATP-binding</keyword>
<dbReference type="Pfam" id="PF00005">
    <property type="entry name" value="ABC_tran"/>
    <property type="match status" value="1"/>
</dbReference>
<evidence type="ECO:0000256" key="1">
    <source>
        <dbReference type="ARBA" id="ARBA00005417"/>
    </source>
</evidence>
<dbReference type="CDD" id="cd03224">
    <property type="entry name" value="ABC_TM1139_LivF_branched"/>
    <property type="match status" value="1"/>
</dbReference>
<dbReference type="PANTHER" id="PTHR43820:SF2">
    <property type="entry name" value="ABC TRANSPORTER ATP-BINDING PROTEIN"/>
    <property type="match status" value="1"/>
</dbReference>
<evidence type="ECO:0000256" key="3">
    <source>
        <dbReference type="ARBA" id="ARBA00022741"/>
    </source>
</evidence>
<evidence type="ECO:0000256" key="2">
    <source>
        <dbReference type="ARBA" id="ARBA00022448"/>
    </source>
</evidence>
<keyword evidence="8" id="KW-1185">Reference proteome</keyword>
<dbReference type="InterPro" id="IPR017871">
    <property type="entry name" value="ABC_transporter-like_CS"/>
</dbReference>